<evidence type="ECO:0000256" key="1">
    <source>
        <dbReference type="ARBA" id="ARBA00004651"/>
    </source>
</evidence>
<comment type="subunit">
    <text evidence="2 10">The complex is composed of two ATP-binding proteins (UgpC), two transmembrane proteins (UgpA and UgpE) and a solute-binding protein (UgpB).</text>
</comment>
<dbReference type="STRING" id="1317117.ATO7_09327"/>
<evidence type="ECO:0000256" key="9">
    <source>
        <dbReference type="RuleBase" id="RU363032"/>
    </source>
</evidence>
<dbReference type="Pfam" id="PF00528">
    <property type="entry name" value="BPD_transp_1"/>
    <property type="match status" value="1"/>
</dbReference>
<comment type="similarity">
    <text evidence="9">Belongs to the binding-protein-dependent transport system permease family.</text>
</comment>
<feature type="transmembrane region" description="Helical" evidence="9">
    <location>
        <begin position="99"/>
        <end position="117"/>
    </location>
</feature>
<feature type="domain" description="ABC transmembrane type-1" evidence="11">
    <location>
        <begin position="64"/>
        <end position="257"/>
    </location>
</feature>
<dbReference type="PANTHER" id="PTHR43744:SF8">
    <property type="entry name" value="SN-GLYCEROL-3-PHOSPHATE TRANSPORT SYSTEM PERMEASE PROTEIN UGPE"/>
    <property type="match status" value="1"/>
</dbReference>
<evidence type="ECO:0000256" key="8">
    <source>
        <dbReference type="ARBA" id="ARBA00023136"/>
    </source>
</evidence>
<dbReference type="EMBL" id="AQQV01000002">
    <property type="protein sequence ID" value="ORE87231.1"/>
    <property type="molecule type" value="Genomic_DNA"/>
</dbReference>
<keyword evidence="7 9" id="KW-1133">Transmembrane helix</keyword>
<gene>
    <name evidence="10" type="primary">ugpE</name>
    <name evidence="12" type="ORF">ATO7_09327</name>
</gene>
<evidence type="ECO:0000256" key="4">
    <source>
        <dbReference type="ARBA" id="ARBA00022448"/>
    </source>
</evidence>
<comment type="caution">
    <text evidence="12">The sequence shown here is derived from an EMBL/GenBank/DDBJ whole genome shotgun (WGS) entry which is preliminary data.</text>
</comment>
<comment type="function">
    <text evidence="10">Part of the ABC transporter complex UgpBAEC involved in sn-glycerol-3-phosphate (G3P) import. Probably responsible for the translocation of the substrate across the membrane.</text>
</comment>
<sequence length="265" mass="28378">MHGLLSTCLKIMPALALAAPLFVLLCAALFPPGSVPHAGQWWPDTPSLASLQRAWSLAGMGPALGWSLLIALSGMLLSVVVASLSALAIHLSRPLPRRLFITALVLAASVPYTALWLPRFLLFNALGLQDTPLPLLAPALLGGGPLLILLYLYSLRHIPMAQLEAARLEGLGLIGLWWQVVLPQLRGATLAVAFLSFAAFWGNALDPLIYLRSGAVTTAPLALHGLEVLGQGELSVWMAGAVWLILPILFFLVAMLPWLKSQESR</sequence>
<accession>A0A1Y1SE79</accession>
<reference evidence="12 13" key="1">
    <citation type="submission" date="2013-04" db="EMBL/GenBank/DDBJ databases">
        <title>Oceanococcus atlanticus 22II-S10r2 Genome Sequencing.</title>
        <authorList>
            <person name="Lai Q."/>
            <person name="Li G."/>
            <person name="Shao Z."/>
        </authorList>
    </citation>
    <scope>NUCLEOTIDE SEQUENCE [LARGE SCALE GENOMIC DNA]</scope>
    <source>
        <strain evidence="12 13">22II-S10r2</strain>
    </source>
</reference>
<protein>
    <recommendedName>
        <fullName evidence="3 10">sn-glycerol-3-phosphate transport system permease protein UgpE</fullName>
    </recommendedName>
</protein>
<dbReference type="PANTHER" id="PTHR43744">
    <property type="entry name" value="ABC TRANSPORTER PERMEASE PROTEIN MG189-RELATED-RELATED"/>
    <property type="match status" value="1"/>
</dbReference>
<keyword evidence="5 10" id="KW-1003">Cell membrane</keyword>
<keyword evidence="10" id="KW-0997">Cell inner membrane</keyword>
<evidence type="ECO:0000313" key="13">
    <source>
        <dbReference type="Proteomes" id="UP000192342"/>
    </source>
</evidence>
<evidence type="ECO:0000256" key="2">
    <source>
        <dbReference type="ARBA" id="ARBA00011557"/>
    </source>
</evidence>
<evidence type="ECO:0000259" key="11">
    <source>
        <dbReference type="PROSITE" id="PS50928"/>
    </source>
</evidence>
<keyword evidence="8 9" id="KW-0472">Membrane</keyword>
<evidence type="ECO:0000256" key="7">
    <source>
        <dbReference type="ARBA" id="ARBA00022989"/>
    </source>
</evidence>
<feature type="transmembrane region" description="Helical" evidence="9">
    <location>
        <begin position="176"/>
        <end position="201"/>
    </location>
</feature>
<dbReference type="SUPFAM" id="SSF161098">
    <property type="entry name" value="MetI-like"/>
    <property type="match status" value="1"/>
</dbReference>
<feature type="transmembrane region" description="Helical" evidence="9">
    <location>
        <begin position="63"/>
        <end position="87"/>
    </location>
</feature>
<keyword evidence="6 9" id="KW-0812">Transmembrane</keyword>
<dbReference type="InterPro" id="IPR035906">
    <property type="entry name" value="MetI-like_sf"/>
</dbReference>
<dbReference type="AlphaFoldDB" id="A0A1Y1SE79"/>
<evidence type="ECO:0000256" key="3">
    <source>
        <dbReference type="ARBA" id="ARBA00020515"/>
    </source>
</evidence>
<proteinExistence type="inferred from homology"/>
<dbReference type="InterPro" id="IPR000515">
    <property type="entry name" value="MetI-like"/>
</dbReference>
<dbReference type="Gene3D" id="1.10.3720.10">
    <property type="entry name" value="MetI-like"/>
    <property type="match status" value="1"/>
</dbReference>
<keyword evidence="13" id="KW-1185">Reference proteome</keyword>
<dbReference type="PROSITE" id="PS50928">
    <property type="entry name" value="ABC_TM1"/>
    <property type="match status" value="1"/>
</dbReference>
<keyword evidence="4 9" id="KW-0813">Transport</keyword>
<feature type="transmembrane region" description="Helical" evidence="9">
    <location>
        <begin position="137"/>
        <end position="155"/>
    </location>
</feature>
<evidence type="ECO:0000313" key="12">
    <source>
        <dbReference type="EMBL" id="ORE87231.1"/>
    </source>
</evidence>
<dbReference type="Proteomes" id="UP000192342">
    <property type="component" value="Unassembled WGS sequence"/>
</dbReference>
<comment type="caution">
    <text evidence="10">Lacks conserved residue(s) required for the propagation of feature annotation.</text>
</comment>
<comment type="subcellular location">
    <subcellularLocation>
        <location evidence="10">Cell inner membrane</location>
        <topology evidence="10">Multi-pass membrane protein</topology>
    </subcellularLocation>
    <subcellularLocation>
        <location evidence="1 9">Cell membrane</location>
        <topology evidence="1 9">Multi-pass membrane protein</topology>
    </subcellularLocation>
</comment>
<organism evidence="12 13">
    <name type="scientific">Oceanococcus atlanticus</name>
    <dbReference type="NCBI Taxonomy" id="1317117"/>
    <lineage>
        <taxon>Bacteria</taxon>
        <taxon>Pseudomonadati</taxon>
        <taxon>Pseudomonadota</taxon>
        <taxon>Gammaproteobacteria</taxon>
        <taxon>Chromatiales</taxon>
        <taxon>Oceanococcaceae</taxon>
        <taxon>Oceanococcus</taxon>
    </lineage>
</organism>
<dbReference type="GO" id="GO:0005886">
    <property type="term" value="C:plasma membrane"/>
    <property type="evidence" value="ECO:0007669"/>
    <property type="project" value="UniProtKB-SubCell"/>
</dbReference>
<evidence type="ECO:0000256" key="6">
    <source>
        <dbReference type="ARBA" id="ARBA00022692"/>
    </source>
</evidence>
<feature type="transmembrane region" description="Helical" evidence="9">
    <location>
        <begin position="236"/>
        <end position="259"/>
    </location>
</feature>
<dbReference type="GO" id="GO:0055085">
    <property type="term" value="P:transmembrane transport"/>
    <property type="evidence" value="ECO:0007669"/>
    <property type="project" value="InterPro"/>
</dbReference>
<evidence type="ECO:0000256" key="10">
    <source>
        <dbReference type="RuleBase" id="RU363056"/>
    </source>
</evidence>
<name>A0A1Y1SE79_9GAMM</name>
<dbReference type="CDD" id="cd06261">
    <property type="entry name" value="TM_PBP2"/>
    <property type="match status" value="1"/>
</dbReference>
<evidence type="ECO:0000256" key="5">
    <source>
        <dbReference type="ARBA" id="ARBA00022475"/>
    </source>
</evidence>